<dbReference type="KEGG" id="uli:ETAA1_03600"/>
<dbReference type="AlphaFoldDB" id="A0A517XLU8"/>
<accession>A0A517XLU8</accession>
<reference evidence="1 2" key="1">
    <citation type="submission" date="2019-02" db="EMBL/GenBank/DDBJ databases">
        <title>Deep-cultivation of Planctomycetes and their phenomic and genomic characterization uncovers novel biology.</title>
        <authorList>
            <person name="Wiegand S."/>
            <person name="Jogler M."/>
            <person name="Boedeker C."/>
            <person name="Pinto D."/>
            <person name="Vollmers J."/>
            <person name="Rivas-Marin E."/>
            <person name="Kohn T."/>
            <person name="Peeters S.H."/>
            <person name="Heuer A."/>
            <person name="Rast P."/>
            <person name="Oberbeckmann S."/>
            <person name="Bunk B."/>
            <person name="Jeske O."/>
            <person name="Meyerdierks A."/>
            <person name="Storesund J.E."/>
            <person name="Kallscheuer N."/>
            <person name="Luecker S."/>
            <person name="Lage O.M."/>
            <person name="Pohl T."/>
            <person name="Merkel B.J."/>
            <person name="Hornburger P."/>
            <person name="Mueller R.-W."/>
            <person name="Bruemmer F."/>
            <person name="Labrenz M."/>
            <person name="Spormann A.M."/>
            <person name="Op den Camp H."/>
            <person name="Overmann J."/>
            <person name="Amann R."/>
            <person name="Jetten M.S.M."/>
            <person name="Mascher T."/>
            <person name="Medema M.H."/>
            <person name="Devos D.P."/>
            <person name="Kaster A.-K."/>
            <person name="Ovreas L."/>
            <person name="Rohde M."/>
            <person name="Galperin M.Y."/>
            <person name="Jogler C."/>
        </authorList>
    </citation>
    <scope>NUCLEOTIDE SEQUENCE [LARGE SCALE GENOMIC DNA]</scope>
    <source>
        <strain evidence="1 2">ETA_A1</strain>
    </source>
</reference>
<evidence type="ECO:0000313" key="2">
    <source>
        <dbReference type="Proteomes" id="UP000319576"/>
    </source>
</evidence>
<organism evidence="1 2">
    <name type="scientific">Urbifossiella limnaea</name>
    <dbReference type="NCBI Taxonomy" id="2528023"/>
    <lineage>
        <taxon>Bacteria</taxon>
        <taxon>Pseudomonadati</taxon>
        <taxon>Planctomycetota</taxon>
        <taxon>Planctomycetia</taxon>
        <taxon>Gemmatales</taxon>
        <taxon>Gemmataceae</taxon>
        <taxon>Urbifossiella</taxon>
    </lineage>
</organism>
<proteinExistence type="predicted"/>
<dbReference type="RefSeq" id="WP_145233788.1">
    <property type="nucleotide sequence ID" value="NZ_CP036273.1"/>
</dbReference>
<keyword evidence="2" id="KW-1185">Reference proteome</keyword>
<dbReference type="EMBL" id="CP036273">
    <property type="protein sequence ID" value="QDU18472.1"/>
    <property type="molecule type" value="Genomic_DNA"/>
</dbReference>
<sequence>MKYWCANFGQEDCLRHGIAGMFWLMHYQYAEGDTGNRRNRIAVNYSRLREVREGHMLVAYLPTNTFFAYGEVIAPRLRATTPGVLDKIKDYVTQYQAYESGVVYFDDAIAYENHTSPWRAPEGTSYPVRIDVDAWQNYEPDGVVVNVVNEVPINERIFALFELTQEQFERIVARLRSC</sequence>
<name>A0A517XLU8_9BACT</name>
<dbReference type="Proteomes" id="UP000319576">
    <property type="component" value="Chromosome"/>
</dbReference>
<protein>
    <submittedName>
        <fullName evidence="1">Uncharacterized protein</fullName>
    </submittedName>
</protein>
<evidence type="ECO:0000313" key="1">
    <source>
        <dbReference type="EMBL" id="QDU18472.1"/>
    </source>
</evidence>
<gene>
    <name evidence="1" type="ORF">ETAA1_03600</name>
</gene>